<dbReference type="InterPro" id="IPR029032">
    <property type="entry name" value="AhpD-like"/>
</dbReference>
<accession>A0AA38VFB0</accession>
<dbReference type="Proteomes" id="UP001174694">
    <property type="component" value="Unassembled WGS sequence"/>
</dbReference>
<dbReference type="Gene3D" id="1.20.1290.10">
    <property type="entry name" value="AhpD-like"/>
    <property type="match status" value="1"/>
</dbReference>
<dbReference type="PANTHER" id="PTHR34846">
    <property type="entry name" value="4-CARBOXYMUCONOLACTONE DECARBOXYLASE FAMILY PROTEIN (AFU_ORTHOLOGUE AFUA_6G11590)"/>
    <property type="match status" value="1"/>
</dbReference>
<gene>
    <name evidence="1" type="ORF">NKR23_g4887</name>
</gene>
<reference evidence="1" key="1">
    <citation type="submission" date="2022-07" db="EMBL/GenBank/DDBJ databases">
        <title>Fungi with potential for degradation of polypropylene.</title>
        <authorList>
            <person name="Gostincar C."/>
        </authorList>
    </citation>
    <scope>NUCLEOTIDE SEQUENCE</scope>
    <source>
        <strain evidence="1">EXF-13308</strain>
    </source>
</reference>
<sequence>MARLPYTLDASQEYVPLNVLKILSLSSATFKHWAELGSAQFKDLELPRRERELVILLSTSKFPSTYEWTHHVPISAKFGITDVQREELSRAGTQKGYFASQEKGQGETHFTSKEMTLLLFVEAVIEGPEVSDALWERVKADFSEREIVEVISLQGFYYMFSRLTTVLQIEMDDFTSDSRL</sequence>
<organism evidence="1 2">
    <name type="scientific">Pleurostoma richardsiae</name>
    <dbReference type="NCBI Taxonomy" id="41990"/>
    <lineage>
        <taxon>Eukaryota</taxon>
        <taxon>Fungi</taxon>
        <taxon>Dikarya</taxon>
        <taxon>Ascomycota</taxon>
        <taxon>Pezizomycotina</taxon>
        <taxon>Sordariomycetes</taxon>
        <taxon>Sordariomycetidae</taxon>
        <taxon>Calosphaeriales</taxon>
        <taxon>Pleurostomataceae</taxon>
        <taxon>Pleurostoma</taxon>
    </lineage>
</organism>
<dbReference type="SUPFAM" id="SSF69118">
    <property type="entry name" value="AhpD-like"/>
    <property type="match status" value="1"/>
</dbReference>
<proteinExistence type="predicted"/>
<name>A0AA38VFB0_9PEZI</name>
<evidence type="ECO:0000313" key="2">
    <source>
        <dbReference type="Proteomes" id="UP001174694"/>
    </source>
</evidence>
<evidence type="ECO:0000313" key="1">
    <source>
        <dbReference type="EMBL" id="KAJ9148519.1"/>
    </source>
</evidence>
<protein>
    <recommendedName>
        <fullName evidence="3">Carboxymuconolactone decarboxylase-like domain-containing protein</fullName>
    </recommendedName>
</protein>
<dbReference type="AlphaFoldDB" id="A0AA38VFB0"/>
<dbReference type="PANTHER" id="PTHR34846:SF5">
    <property type="entry name" value="CARBOXYMUCONOLACTONE DECARBOXYLASE-LIKE DOMAIN-CONTAINING PROTEIN"/>
    <property type="match status" value="1"/>
</dbReference>
<comment type="caution">
    <text evidence="1">The sequence shown here is derived from an EMBL/GenBank/DDBJ whole genome shotgun (WGS) entry which is preliminary data.</text>
</comment>
<evidence type="ECO:0008006" key="3">
    <source>
        <dbReference type="Google" id="ProtNLM"/>
    </source>
</evidence>
<dbReference type="EMBL" id="JANBVO010000012">
    <property type="protein sequence ID" value="KAJ9148519.1"/>
    <property type="molecule type" value="Genomic_DNA"/>
</dbReference>
<keyword evidence="2" id="KW-1185">Reference proteome</keyword>